<keyword evidence="6" id="KW-0732">Signal</keyword>
<dbReference type="Gramene" id="PRQ17430">
    <property type="protein sequence ID" value="PRQ17430"/>
    <property type="gene ID" value="RchiOBHm_Chr7g0194911"/>
</dbReference>
<reference evidence="8 9" key="1">
    <citation type="journal article" date="2018" name="Nat. Genet.">
        <title>The Rosa genome provides new insights in the design of modern roses.</title>
        <authorList>
            <person name="Bendahmane M."/>
        </authorList>
    </citation>
    <scope>NUCLEOTIDE SEQUENCE [LARGE SCALE GENOMIC DNA]</scope>
    <source>
        <strain evidence="9">cv. Old Blush</strain>
    </source>
</reference>
<evidence type="ECO:0000256" key="4">
    <source>
        <dbReference type="ARBA" id="ARBA00023121"/>
    </source>
</evidence>
<comment type="function">
    <text evidence="1">Plant non-specific lipid-transfer proteins transfer phospholipids as well as galactolipids across membranes. May play a role in wax or cutin deposition in the cell walls of expanding epidermal cells and certain secretory tissues.</text>
</comment>
<dbReference type="InterPro" id="IPR036312">
    <property type="entry name" value="Bifun_inhib/LTP/seed_sf"/>
</dbReference>
<dbReference type="SUPFAM" id="SSF47699">
    <property type="entry name" value="Bifunctional inhibitor/lipid-transfer protein/seed storage 2S albumin"/>
    <property type="match status" value="1"/>
</dbReference>
<keyword evidence="5" id="KW-1015">Disulfide bond</keyword>
<evidence type="ECO:0000313" key="8">
    <source>
        <dbReference type="EMBL" id="PRQ17430.1"/>
    </source>
</evidence>
<comment type="similarity">
    <text evidence="2">Belongs to the plant LTP family.</text>
</comment>
<dbReference type="OrthoDB" id="1862539at2759"/>
<dbReference type="InterPro" id="IPR016140">
    <property type="entry name" value="Bifunc_inhib/LTP/seed_store"/>
</dbReference>
<dbReference type="GO" id="GO:0006869">
    <property type="term" value="P:lipid transport"/>
    <property type="evidence" value="ECO:0007669"/>
    <property type="project" value="InterPro"/>
</dbReference>
<evidence type="ECO:0000256" key="3">
    <source>
        <dbReference type="ARBA" id="ARBA00022448"/>
    </source>
</evidence>
<evidence type="ECO:0000256" key="1">
    <source>
        <dbReference type="ARBA" id="ARBA00003211"/>
    </source>
</evidence>
<evidence type="ECO:0000313" key="9">
    <source>
        <dbReference type="Proteomes" id="UP000238479"/>
    </source>
</evidence>
<accession>A0A2P6P670</accession>
<dbReference type="Proteomes" id="UP000238479">
    <property type="component" value="Chromosome 7"/>
</dbReference>
<sequence>MSHPTKIVVFLVIVLVSESAMGAPECAPILRALDPCLPYLVQNPGREDSPSKACCDGLTTLSGLPNVKDECECIKATVLLTPLDLPRFAALPSVCGTTLKIPTISGDMDCSKIKM</sequence>
<dbReference type="GO" id="GO:0008289">
    <property type="term" value="F:lipid binding"/>
    <property type="evidence" value="ECO:0007669"/>
    <property type="project" value="UniProtKB-KW"/>
</dbReference>
<comment type="caution">
    <text evidence="8">The sequence shown here is derived from an EMBL/GenBank/DDBJ whole genome shotgun (WGS) entry which is preliminary data.</text>
</comment>
<evidence type="ECO:0000256" key="6">
    <source>
        <dbReference type="SAM" id="SignalP"/>
    </source>
</evidence>
<evidence type="ECO:0000256" key="2">
    <source>
        <dbReference type="ARBA" id="ARBA00009748"/>
    </source>
</evidence>
<feature type="chain" id="PRO_5015195557" evidence="6">
    <location>
        <begin position="23"/>
        <end position="115"/>
    </location>
</feature>
<dbReference type="InterPro" id="IPR000528">
    <property type="entry name" value="Plant_nsLTP"/>
</dbReference>
<dbReference type="EMBL" id="PDCK01000045">
    <property type="protein sequence ID" value="PRQ17430.1"/>
    <property type="molecule type" value="Genomic_DNA"/>
</dbReference>
<proteinExistence type="inferred from homology"/>
<evidence type="ECO:0000256" key="5">
    <source>
        <dbReference type="ARBA" id="ARBA00023157"/>
    </source>
</evidence>
<protein>
    <submittedName>
        <fullName evidence="8">Putative plant lipid transfer protein/Par allergen</fullName>
    </submittedName>
</protein>
<dbReference type="PANTHER" id="PTHR33076">
    <property type="entry name" value="NON-SPECIFIC LIPID-TRANSFER PROTEIN 2-RELATED"/>
    <property type="match status" value="1"/>
</dbReference>
<name>A0A2P6P670_ROSCH</name>
<dbReference type="PRINTS" id="PR00382">
    <property type="entry name" value="LIPIDTRNSFER"/>
</dbReference>
<feature type="signal peptide" evidence="6">
    <location>
        <begin position="1"/>
        <end position="22"/>
    </location>
</feature>
<keyword evidence="4" id="KW-0446">Lipid-binding</keyword>
<keyword evidence="9" id="KW-1185">Reference proteome</keyword>
<keyword evidence="3" id="KW-0813">Transport</keyword>
<feature type="domain" description="Bifunctional inhibitor/plant lipid transfer protein/seed storage helical" evidence="7">
    <location>
        <begin position="26"/>
        <end position="110"/>
    </location>
</feature>
<organism evidence="8 9">
    <name type="scientific">Rosa chinensis</name>
    <name type="common">China rose</name>
    <dbReference type="NCBI Taxonomy" id="74649"/>
    <lineage>
        <taxon>Eukaryota</taxon>
        <taxon>Viridiplantae</taxon>
        <taxon>Streptophyta</taxon>
        <taxon>Embryophyta</taxon>
        <taxon>Tracheophyta</taxon>
        <taxon>Spermatophyta</taxon>
        <taxon>Magnoliopsida</taxon>
        <taxon>eudicotyledons</taxon>
        <taxon>Gunneridae</taxon>
        <taxon>Pentapetalae</taxon>
        <taxon>rosids</taxon>
        <taxon>fabids</taxon>
        <taxon>Rosales</taxon>
        <taxon>Rosaceae</taxon>
        <taxon>Rosoideae</taxon>
        <taxon>Rosoideae incertae sedis</taxon>
        <taxon>Rosa</taxon>
    </lineage>
</organism>
<dbReference type="OMA" id="DECECIK"/>
<dbReference type="AlphaFoldDB" id="A0A2P6P670"/>
<dbReference type="Pfam" id="PF00234">
    <property type="entry name" value="Tryp_alpha_amyl"/>
    <property type="match status" value="1"/>
</dbReference>
<gene>
    <name evidence="8" type="ORF">RchiOBHm_Chr7g0194911</name>
</gene>
<dbReference type="Gene3D" id="1.10.110.10">
    <property type="entry name" value="Plant lipid-transfer and hydrophobic proteins"/>
    <property type="match status" value="1"/>
</dbReference>
<evidence type="ECO:0000259" key="7">
    <source>
        <dbReference type="Pfam" id="PF00234"/>
    </source>
</evidence>